<gene>
    <name evidence="2" type="ORF">KB449_31880</name>
</gene>
<dbReference type="GO" id="GO:0016787">
    <property type="term" value="F:hydrolase activity"/>
    <property type="evidence" value="ECO:0007669"/>
    <property type="project" value="UniProtKB-KW"/>
</dbReference>
<keyword evidence="3" id="KW-1185">Reference proteome</keyword>
<sequence length="374" mass="41033">MKTNEKLRTCALSEIAHTKVHGRTTGRLDPLTLFWTGSGVEWNVKAGELWIEVEADYDRNEPWISVIVNGAWVSRQMVTAGRQWLCVLRVMNEDTVKNVRIVKDTQAMSGDPGCLLQIRSVRCDGDFLPVADKPRKIEFVGDSITSGEGAIGATCEQDWIPMWFSAIDNYAAMTAEALDAEYRILSQSGWGVVTGWDNNPRANLPAYYEQVCGLLAGEQNGELGARDANDFAAWQPDVVVVNLGTNDDGAFHYQEWRDPQTGETYEQRLNADGTMNADDVAVFERAVAQFVGKLRRCNRDAHIVWAYGMLGTAMLPAIERAVGAYRAQSGDEKVTVVSLPGMTEDTAGARNHPGKSAHAQAAAVLVGAIRPLLD</sequence>
<dbReference type="EMBL" id="JAGRPV010000001">
    <property type="protein sequence ID" value="MDI4649572.1"/>
    <property type="molecule type" value="Genomic_DNA"/>
</dbReference>
<proteinExistence type="predicted"/>
<dbReference type="RefSeq" id="WP_282912192.1">
    <property type="nucleotide sequence ID" value="NZ_JAGRPV010000001.1"/>
</dbReference>
<feature type="domain" description="SGNH hydrolase-type esterase" evidence="1">
    <location>
        <begin position="139"/>
        <end position="350"/>
    </location>
</feature>
<dbReference type="InterPro" id="IPR036514">
    <property type="entry name" value="SGNH_hydro_sf"/>
</dbReference>
<dbReference type="SUPFAM" id="SSF52266">
    <property type="entry name" value="SGNH hydrolase"/>
    <property type="match status" value="1"/>
</dbReference>
<dbReference type="PANTHER" id="PTHR37834:SF2">
    <property type="entry name" value="ESTERASE, SGNH HYDROLASE-TYPE"/>
    <property type="match status" value="1"/>
</dbReference>
<keyword evidence="2" id="KW-0378">Hydrolase</keyword>
<dbReference type="Gene3D" id="2.60.120.260">
    <property type="entry name" value="Galactose-binding domain-like"/>
    <property type="match status" value="1"/>
</dbReference>
<evidence type="ECO:0000313" key="3">
    <source>
        <dbReference type="Proteomes" id="UP001161691"/>
    </source>
</evidence>
<dbReference type="InterPro" id="IPR052762">
    <property type="entry name" value="PCW_deacetylase/CE"/>
</dbReference>
<dbReference type="CDD" id="cd01831">
    <property type="entry name" value="Endoglucanase_E_like"/>
    <property type="match status" value="1"/>
</dbReference>
<protein>
    <submittedName>
        <fullName evidence="2">SGNH/GDSL hydrolase family protein</fullName>
    </submittedName>
</protein>
<accession>A0ABT6TUV9</accession>
<reference evidence="2" key="1">
    <citation type="submission" date="2023-04" db="EMBL/GenBank/DDBJ databases">
        <title>Comparative genomic analysis of Cohnella hashimotonis sp. nov., isolated from the International Space Station.</title>
        <authorList>
            <person name="Venkateswaran K."/>
            <person name="Simpson A."/>
        </authorList>
    </citation>
    <scope>NUCLEOTIDE SEQUENCE</scope>
    <source>
        <strain evidence="2">F6_2S_P_1</strain>
    </source>
</reference>
<organism evidence="2 3">
    <name type="scientific">Cohnella hashimotonis</name>
    <dbReference type="NCBI Taxonomy" id="2826895"/>
    <lineage>
        <taxon>Bacteria</taxon>
        <taxon>Bacillati</taxon>
        <taxon>Bacillota</taxon>
        <taxon>Bacilli</taxon>
        <taxon>Bacillales</taxon>
        <taxon>Paenibacillaceae</taxon>
        <taxon>Cohnella</taxon>
    </lineage>
</organism>
<dbReference type="Pfam" id="PF13472">
    <property type="entry name" value="Lipase_GDSL_2"/>
    <property type="match status" value="1"/>
</dbReference>
<dbReference type="PANTHER" id="PTHR37834">
    <property type="entry name" value="GDSL-LIKE LIPASE/ACYLHYDROLASE DOMAIN PROTEIN (AFU_ORTHOLOGUE AFUA_2G00620)"/>
    <property type="match status" value="1"/>
</dbReference>
<dbReference type="InterPro" id="IPR037461">
    <property type="entry name" value="CtCE2-like_dom"/>
</dbReference>
<dbReference type="Gene3D" id="3.40.50.1110">
    <property type="entry name" value="SGNH hydrolase"/>
    <property type="match status" value="1"/>
</dbReference>
<dbReference type="Proteomes" id="UP001161691">
    <property type="component" value="Unassembled WGS sequence"/>
</dbReference>
<name>A0ABT6TUV9_9BACL</name>
<dbReference type="InterPro" id="IPR013830">
    <property type="entry name" value="SGNH_hydro"/>
</dbReference>
<comment type="caution">
    <text evidence="2">The sequence shown here is derived from an EMBL/GenBank/DDBJ whole genome shotgun (WGS) entry which is preliminary data.</text>
</comment>
<evidence type="ECO:0000259" key="1">
    <source>
        <dbReference type="Pfam" id="PF13472"/>
    </source>
</evidence>
<evidence type="ECO:0000313" key="2">
    <source>
        <dbReference type="EMBL" id="MDI4649572.1"/>
    </source>
</evidence>